<gene>
    <name evidence="1" type="ORF">A3F84_22965</name>
</gene>
<dbReference type="Proteomes" id="UP000178606">
    <property type="component" value="Unassembled WGS sequence"/>
</dbReference>
<evidence type="ECO:0000313" key="2">
    <source>
        <dbReference type="Proteomes" id="UP000178606"/>
    </source>
</evidence>
<dbReference type="AlphaFoldDB" id="A0A1F6C7F0"/>
<dbReference type="EMBL" id="MFKF01000390">
    <property type="protein sequence ID" value="OGG44972.1"/>
    <property type="molecule type" value="Genomic_DNA"/>
</dbReference>
<proteinExistence type="predicted"/>
<organism evidence="1 2">
    <name type="scientific">Handelsmanbacteria sp. (strain RIFCSPLOWO2_12_FULL_64_10)</name>
    <dbReference type="NCBI Taxonomy" id="1817868"/>
    <lineage>
        <taxon>Bacteria</taxon>
        <taxon>Candidatus Handelsmaniibacteriota</taxon>
    </lineage>
</organism>
<evidence type="ECO:0000313" key="1">
    <source>
        <dbReference type="EMBL" id="OGG44972.1"/>
    </source>
</evidence>
<comment type="caution">
    <text evidence="1">The sequence shown here is derived from an EMBL/GenBank/DDBJ whole genome shotgun (WGS) entry which is preliminary data.</text>
</comment>
<accession>A0A1F6C7F0</accession>
<protein>
    <submittedName>
        <fullName evidence="1">Uncharacterized protein</fullName>
    </submittedName>
</protein>
<sequence>MTMADTVLKPYCQYLRTKRYYISDAPPATYLAEETATTGYWCLKTMGVVGPDDHFVSPAECKAHRACYNPTGLLTIA</sequence>
<reference evidence="1 2" key="1">
    <citation type="journal article" date="2016" name="Nat. Commun.">
        <title>Thousands of microbial genomes shed light on interconnected biogeochemical processes in an aquifer system.</title>
        <authorList>
            <person name="Anantharaman K."/>
            <person name="Brown C.T."/>
            <person name="Hug L.A."/>
            <person name="Sharon I."/>
            <person name="Castelle C.J."/>
            <person name="Probst A.J."/>
            <person name="Thomas B.C."/>
            <person name="Singh A."/>
            <person name="Wilkins M.J."/>
            <person name="Karaoz U."/>
            <person name="Brodie E.L."/>
            <person name="Williams K.H."/>
            <person name="Hubbard S.S."/>
            <person name="Banfield J.F."/>
        </authorList>
    </citation>
    <scope>NUCLEOTIDE SEQUENCE [LARGE SCALE GENOMIC DNA]</scope>
    <source>
        <strain evidence="2">RIFCSPLOWO2_12_FULL_64_10</strain>
    </source>
</reference>
<name>A0A1F6C7F0_HANXR</name>